<dbReference type="GO" id="GO:0007131">
    <property type="term" value="P:reciprocal meiotic recombination"/>
    <property type="evidence" value="ECO:0007669"/>
    <property type="project" value="InterPro"/>
</dbReference>
<feature type="domain" description="PTC1-like winged helix-turn-helix" evidence="3">
    <location>
        <begin position="200"/>
        <end position="281"/>
    </location>
</feature>
<feature type="region of interest" description="Disordered" evidence="2">
    <location>
        <begin position="451"/>
        <end position="510"/>
    </location>
</feature>
<feature type="region of interest" description="Disordered" evidence="2">
    <location>
        <begin position="1"/>
        <end position="65"/>
    </location>
</feature>
<dbReference type="Pfam" id="PF25874">
    <property type="entry name" value="WHD_plant_repro"/>
    <property type="match status" value="1"/>
</dbReference>
<dbReference type="Proteomes" id="UP000008021">
    <property type="component" value="Chromosome 12"/>
</dbReference>
<organism evidence="4">
    <name type="scientific">Oryza meridionalis</name>
    <dbReference type="NCBI Taxonomy" id="40149"/>
    <lineage>
        <taxon>Eukaryota</taxon>
        <taxon>Viridiplantae</taxon>
        <taxon>Streptophyta</taxon>
        <taxon>Embryophyta</taxon>
        <taxon>Tracheophyta</taxon>
        <taxon>Spermatophyta</taxon>
        <taxon>Magnoliopsida</taxon>
        <taxon>Liliopsida</taxon>
        <taxon>Poales</taxon>
        <taxon>Poaceae</taxon>
        <taxon>BOP clade</taxon>
        <taxon>Oryzoideae</taxon>
        <taxon>Oryzeae</taxon>
        <taxon>Oryzinae</taxon>
        <taxon>Oryza</taxon>
    </lineage>
</organism>
<dbReference type="HOGENOM" id="CLU_017061_0_0_1"/>
<protein>
    <recommendedName>
        <fullName evidence="3">PTC1-like winged helix-turn-helix domain-containing protein</fullName>
    </recommendedName>
</protein>
<dbReference type="eggNOG" id="ENOG502QU2W">
    <property type="taxonomic scope" value="Eukaryota"/>
</dbReference>
<dbReference type="InterPro" id="IPR044221">
    <property type="entry name" value="DYAD/AMEIOTIC1"/>
</dbReference>
<feature type="coiled-coil region" evidence="1">
    <location>
        <begin position="360"/>
        <end position="408"/>
    </location>
</feature>
<dbReference type="Gramene" id="OMERI12G13340.1">
    <property type="protein sequence ID" value="OMERI12G13340.1"/>
    <property type="gene ID" value="OMERI12G13340"/>
</dbReference>
<reference evidence="4" key="1">
    <citation type="submission" date="2015-04" db="UniProtKB">
        <authorList>
            <consortium name="EnsemblPlants"/>
        </authorList>
    </citation>
    <scope>IDENTIFICATION</scope>
</reference>
<dbReference type="PANTHER" id="PTHR46740">
    <property type="entry name" value="PROTEIN DYAD"/>
    <property type="match status" value="1"/>
</dbReference>
<dbReference type="AlphaFoldDB" id="A0A0E0FE50"/>
<keyword evidence="1" id="KW-0175">Coiled coil</keyword>
<sequence>MTAAAVNASRVMRRRAAGEDLGGDGDGDGDFWAGGAPRLYDFSQQEQKPFLSAPVPASPPSPAAESVAPCLLTLQCSGVGWGVRKRVRYVGRHHHLARHHAPERAVDAARDDEASSAKAKNESPKEEEAAAEEDDDDEHKVPTTSEKKKKKRKRGRGRGHGVAKRPKKEEEETKLSVPKAEQLEEEEEAAAAAPSGMIDRWKATRYATAEASLLAIMRARGARAGKPIPRGHLREEARAHIGDTGLLDHLLRHIADKVAPGGAERFRRRHNAGGGLEYWLEPAELAAVRRKAGVADPYWVPPPGWKPGDPVSPEGYLLEVRKQVEKLAVELAGVRRHMDHLTSNVSQVGKEIKSEAEKSYNTCQEKYACMEKANGNLEKQLLSLEEKYENATHANGELKEELLFLKEKFVSVVENNTRLEHQLTALSTSFLSLKEELLWLEKEEADLYVKEPWEDDDEKQEHNAGKEAKDDDVAGVGAANDQPDVDDDGTTTTTSNGRGGSGKKTSRKCSVRISKPQGAFQWPTPSLPFSPELAAPPSPPLTPTAPVVAGAANFATMDELYEYMMAGGLPTPPSTTSNAGKLPSLPAATACTTSSPVKTADAGGDVGTELALATPAY</sequence>
<feature type="compositionally biased region" description="Basic and acidic residues" evidence="2">
    <location>
        <begin position="100"/>
        <end position="128"/>
    </location>
</feature>
<evidence type="ECO:0000313" key="5">
    <source>
        <dbReference type="Proteomes" id="UP000008021"/>
    </source>
</evidence>
<name>A0A0E0FE50_9ORYZ</name>
<dbReference type="GO" id="GO:0051177">
    <property type="term" value="P:meiotic sister chromatid cohesion"/>
    <property type="evidence" value="ECO:0007669"/>
    <property type="project" value="InterPro"/>
</dbReference>
<evidence type="ECO:0000313" key="4">
    <source>
        <dbReference type="EnsemblPlants" id="OMERI12G13340.1"/>
    </source>
</evidence>
<feature type="compositionally biased region" description="Basic and acidic residues" evidence="2">
    <location>
        <begin position="459"/>
        <end position="472"/>
    </location>
</feature>
<proteinExistence type="predicted"/>
<dbReference type="PANTHER" id="PTHR46740:SF6">
    <property type="entry name" value="OS12G0623300 PROTEIN"/>
    <property type="match status" value="1"/>
</dbReference>
<evidence type="ECO:0000256" key="1">
    <source>
        <dbReference type="SAM" id="Coils"/>
    </source>
</evidence>
<evidence type="ECO:0000259" key="3">
    <source>
        <dbReference type="Pfam" id="PF25874"/>
    </source>
</evidence>
<dbReference type="STRING" id="40149.A0A0E0FE50"/>
<feature type="region of interest" description="Disordered" evidence="2">
    <location>
        <begin position="93"/>
        <end position="194"/>
    </location>
</feature>
<feature type="compositionally biased region" description="Basic residues" evidence="2">
    <location>
        <begin position="147"/>
        <end position="166"/>
    </location>
</feature>
<dbReference type="InterPro" id="IPR059080">
    <property type="entry name" value="WHD_PTC1"/>
</dbReference>
<reference evidence="4" key="2">
    <citation type="submission" date="2018-05" db="EMBL/GenBank/DDBJ databases">
        <title>OmerRS3 (Oryza meridionalis Reference Sequence Version 3).</title>
        <authorList>
            <person name="Zhang J."/>
            <person name="Kudrna D."/>
            <person name="Lee S."/>
            <person name="Talag J."/>
            <person name="Welchert J."/>
            <person name="Wing R.A."/>
        </authorList>
    </citation>
    <scope>NUCLEOTIDE SEQUENCE [LARGE SCALE GENOMIC DNA]</scope>
    <source>
        <strain evidence="4">cv. OR44</strain>
    </source>
</reference>
<evidence type="ECO:0000256" key="2">
    <source>
        <dbReference type="SAM" id="MobiDB-lite"/>
    </source>
</evidence>
<accession>A0A0E0FE50</accession>
<dbReference type="EnsemblPlants" id="OMERI12G13340.1">
    <property type="protein sequence ID" value="OMERI12G13340.1"/>
    <property type="gene ID" value="OMERI12G13340"/>
</dbReference>
<keyword evidence="5" id="KW-1185">Reference proteome</keyword>